<evidence type="ECO:0000256" key="3">
    <source>
        <dbReference type="ARBA" id="ARBA00022679"/>
    </source>
</evidence>
<dbReference type="InterPro" id="IPR055487">
    <property type="entry name" value="DUF7059"/>
</dbReference>
<evidence type="ECO:0000259" key="6">
    <source>
        <dbReference type="Pfam" id="PF23186"/>
    </source>
</evidence>
<evidence type="ECO:0000313" key="8">
    <source>
        <dbReference type="Proteomes" id="UP001500221"/>
    </source>
</evidence>
<dbReference type="GO" id="GO:0032259">
    <property type="term" value="P:methylation"/>
    <property type="evidence" value="ECO:0007669"/>
    <property type="project" value="UniProtKB-KW"/>
</dbReference>
<dbReference type="SUPFAM" id="SSF53335">
    <property type="entry name" value="S-adenosyl-L-methionine-dependent methyltransferases"/>
    <property type="match status" value="1"/>
</dbReference>
<name>A0ABP9P549_9ACTN</name>
<accession>A0ABP9P549</accession>
<reference evidence="8" key="1">
    <citation type="journal article" date="2019" name="Int. J. Syst. Evol. Microbiol.">
        <title>The Global Catalogue of Microorganisms (GCM) 10K type strain sequencing project: providing services to taxonomists for standard genome sequencing and annotation.</title>
        <authorList>
            <consortium name="The Broad Institute Genomics Platform"/>
            <consortium name="The Broad Institute Genome Sequencing Center for Infectious Disease"/>
            <person name="Wu L."/>
            <person name="Ma J."/>
        </authorList>
    </citation>
    <scope>NUCLEOTIDE SEQUENCE [LARGE SCALE GENOMIC DNA]</scope>
    <source>
        <strain evidence="8">JCM 18459</strain>
    </source>
</reference>
<proteinExistence type="inferred from homology"/>
<gene>
    <name evidence="7" type="ORF">GCM10023340_02010</name>
</gene>
<comment type="caution">
    <text evidence="7">The sequence shown here is derived from an EMBL/GenBank/DDBJ whole genome shotgun (WGS) entry which is preliminary data.</text>
</comment>
<keyword evidence="8" id="KW-1185">Reference proteome</keyword>
<dbReference type="Pfam" id="PF23186">
    <property type="entry name" value="DUF7059"/>
    <property type="match status" value="1"/>
</dbReference>
<sequence>MSPDVAPALRDALVAADFTYDGVADLLGARAHDALARNETVPARAATTGGSPIETLTRLFLLQAPVDGAAAEGALPGLVDRLAATGLLARDGDDVHARLDCRPYATDDGDDDLWVVSDLTPGLDGATARPTGDHVLGISPASTSLAQLTVRRPVGRALDLGTGCGVQALHLARHSDHVVATDVNARALDVTRFNAALNDVRLDVRDGSLLEPVAGERFDLIATNPPFVISPGPGAPRQGQGPLLVYRDSGLPGDGVVEHVVRAAPGHLTDGGWCQVLANWVVERRRPWDERLAGWLGDDVDALVVQRELLDPAAYVELWLKDSGHHPATGHGDVADYRARYDAWLAWFEEQDVEAVGFGWINLRHRGEGAEGAGHHELLEWPYDVEQPIAPAVLEWGATAGRTVAGHDRLVTRADVLQETVGPVGASDPATVVLRQQRGLRRARTADTVEAALVGACDGDLEVGQILDAVAQLLDLDAAQTRATYLPVAAELVAQGFLTPAGDATPSA</sequence>
<dbReference type="EMBL" id="BAABKG010000001">
    <property type="protein sequence ID" value="GAA5141007.1"/>
    <property type="molecule type" value="Genomic_DNA"/>
</dbReference>
<dbReference type="RefSeq" id="WP_345453468.1">
    <property type="nucleotide sequence ID" value="NZ_BAABKG010000001.1"/>
</dbReference>
<dbReference type="InterPro" id="IPR002052">
    <property type="entry name" value="DNA_methylase_N6_adenine_CS"/>
</dbReference>
<feature type="domain" description="Methyltransferase small" evidence="5">
    <location>
        <begin position="142"/>
        <end position="228"/>
    </location>
</feature>
<dbReference type="InterPro" id="IPR007848">
    <property type="entry name" value="Small_mtfrase_dom"/>
</dbReference>
<dbReference type="Pfam" id="PF05175">
    <property type="entry name" value="MTS"/>
    <property type="match status" value="1"/>
</dbReference>
<dbReference type="Proteomes" id="UP001500221">
    <property type="component" value="Unassembled WGS sequence"/>
</dbReference>
<evidence type="ECO:0000313" key="7">
    <source>
        <dbReference type="EMBL" id="GAA5141007.1"/>
    </source>
</evidence>
<evidence type="ECO:0000256" key="4">
    <source>
        <dbReference type="ARBA" id="ARBA00022691"/>
    </source>
</evidence>
<feature type="domain" description="DUF7059" evidence="6">
    <location>
        <begin position="15"/>
        <end position="97"/>
    </location>
</feature>
<comment type="similarity">
    <text evidence="1">Belongs to the eukaryotic/archaeal PrmC-related family.</text>
</comment>
<keyword evidence="4" id="KW-0949">S-adenosyl-L-methionine</keyword>
<keyword evidence="2 7" id="KW-0489">Methyltransferase</keyword>
<evidence type="ECO:0000256" key="1">
    <source>
        <dbReference type="ARBA" id="ARBA00006149"/>
    </source>
</evidence>
<organism evidence="7 8">
    <name type="scientific">Nocardioides marinquilinus</name>
    <dbReference type="NCBI Taxonomy" id="1210400"/>
    <lineage>
        <taxon>Bacteria</taxon>
        <taxon>Bacillati</taxon>
        <taxon>Actinomycetota</taxon>
        <taxon>Actinomycetes</taxon>
        <taxon>Propionibacteriales</taxon>
        <taxon>Nocardioidaceae</taxon>
        <taxon>Nocardioides</taxon>
    </lineage>
</organism>
<dbReference type="GO" id="GO:0008168">
    <property type="term" value="F:methyltransferase activity"/>
    <property type="evidence" value="ECO:0007669"/>
    <property type="project" value="UniProtKB-KW"/>
</dbReference>
<dbReference type="PANTHER" id="PTHR45875">
    <property type="entry name" value="METHYLTRANSFERASE N6AMT1"/>
    <property type="match status" value="1"/>
</dbReference>
<protein>
    <submittedName>
        <fullName evidence="7">Class I SAM-dependent methyltransferase</fullName>
    </submittedName>
</protein>
<dbReference type="PANTHER" id="PTHR45875:SF1">
    <property type="entry name" value="METHYLTRANSFERASE N6AMT1"/>
    <property type="match status" value="1"/>
</dbReference>
<dbReference type="InterPro" id="IPR029063">
    <property type="entry name" value="SAM-dependent_MTases_sf"/>
</dbReference>
<dbReference type="Gene3D" id="3.40.50.150">
    <property type="entry name" value="Vaccinia Virus protein VP39"/>
    <property type="match status" value="1"/>
</dbReference>
<dbReference type="InterPro" id="IPR052190">
    <property type="entry name" value="Euk-Arch_PrmC-MTase"/>
</dbReference>
<dbReference type="PROSITE" id="PS00092">
    <property type="entry name" value="N6_MTASE"/>
    <property type="match status" value="1"/>
</dbReference>
<keyword evidence="3" id="KW-0808">Transferase</keyword>
<evidence type="ECO:0000256" key="2">
    <source>
        <dbReference type="ARBA" id="ARBA00022603"/>
    </source>
</evidence>
<evidence type="ECO:0000259" key="5">
    <source>
        <dbReference type="Pfam" id="PF05175"/>
    </source>
</evidence>
<dbReference type="CDD" id="cd02440">
    <property type="entry name" value="AdoMet_MTases"/>
    <property type="match status" value="1"/>
</dbReference>